<reference evidence="2 3" key="1">
    <citation type="submission" date="2013-01" db="EMBL/GenBank/DDBJ databases">
        <title>The Genome Sequence of Clostridium colicanis 209318.</title>
        <authorList>
            <consortium name="The Broad Institute Genome Sequencing Platform"/>
            <person name="Earl A."/>
            <person name="Ward D."/>
            <person name="Feldgarden M."/>
            <person name="Gevers D."/>
            <person name="Courvalin P."/>
            <person name="Lambert T."/>
            <person name="Walker B."/>
            <person name="Young S.K."/>
            <person name="Zeng Q."/>
            <person name="Gargeya S."/>
            <person name="Fitzgerald M."/>
            <person name="Haas B."/>
            <person name="Abouelleil A."/>
            <person name="Alvarado L."/>
            <person name="Arachchi H.M."/>
            <person name="Berlin A.M."/>
            <person name="Chapman S.B."/>
            <person name="Dewar J."/>
            <person name="Goldberg J."/>
            <person name="Griggs A."/>
            <person name="Gujja S."/>
            <person name="Hansen M."/>
            <person name="Howarth C."/>
            <person name="Imamovic A."/>
            <person name="Larimer J."/>
            <person name="McCowan C."/>
            <person name="Murphy C."/>
            <person name="Neiman D."/>
            <person name="Pearson M."/>
            <person name="Priest M."/>
            <person name="Roberts A."/>
            <person name="Saif S."/>
            <person name="Shea T."/>
            <person name="Sisk P."/>
            <person name="Sykes S."/>
            <person name="Wortman J."/>
            <person name="Nusbaum C."/>
            <person name="Birren B."/>
        </authorList>
    </citation>
    <scope>NUCLEOTIDE SEQUENCE [LARGE SCALE GENOMIC DNA]</scope>
    <source>
        <strain evidence="2 3">209318</strain>
    </source>
</reference>
<comment type="caution">
    <text evidence="2">The sequence shown here is derived from an EMBL/GenBank/DDBJ whole genome shotgun (WGS) entry which is preliminary data.</text>
</comment>
<dbReference type="AlphaFoldDB" id="N9XVL6"/>
<evidence type="ECO:0000256" key="1">
    <source>
        <dbReference type="SAM" id="Phobius"/>
    </source>
</evidence>
<name>N9XVL6_9CLOT</name>
<evidence type="ECO:0000313" key="3">
    <source>
        <dbReference type="Proteomes" id="UP000013097"/>
    </source>
</evidence>
<keyword evidence="1" id="KW-1133">Transmembrane helix</keyword>
<keyword evidence="3" id="KW-1185">Reference proteome</keyword>
<dbReference type="RefSeq" id="WP_002599570.1">
    <property type="nucleotide sequence ID" value="NZ_CAUWHC010000005.1"/>
</dbReference>
<proteinExistence type="predicted"/>
<keyword evidence="1" id="KW-0472">Membrane</keyword>
<dbReference type="EMBL" id="AGYT01000019">
    <property type="protein sequence ID" value="ENY99993.1"/>
    <property type="molecule type" value="Genomic_DNA"/>
</dbReference>
<accession>N9XVL6</accession>
<keyword evidence="1" id="KW-0812">Transmembrane</keyword>
<sequence length="177" mass="19988">MDIILVSVKDRKEYIIFTILGNIVVLILIQFVMLLNLLAIILALDLKLIWGEILSLNINSLLNMLVILSISTFFTIVFKGVIGVISGFVSLIIFNIHTYLVIPFVNLSANLNLSGRRILMNIVPIYDIPVESVVDMGYQIISQIPEPYFIKNIIAYQIVFIIFMGILSVIAFNKKDL</sequence>
<feature type="transmembrane region" description="Helical" evidence="1">
    <location>
        <begin position="153"/>
        <end position="172"/>
    </location>
</feature>
<evidence type="ECO:0000313" key="2">
    <source>
        <dbReference type="EMBL" id="ENY99993.1"/>
    </source>
</evidence>
<organism evidence="2 3">
    <name type="scientific">Clostridium thermobutyricum</name>
    <dbReference type="NCBI Taxonomy" id="29372"/>
    <lineage>
        <taxon>Bacteria</taxon>
        <taxon>Bacillati</taxon>
        <taxon>Bacillota</taxon>
        <taxon>Clostridia</taxon>
        <taxon>Eubacteriales</taxon>
        <taxon>Clostridiaceae</taxon>
        <taxon>Clostridium</taxon>
    </lineage>
</organism>
<protein>
    <submittedName>
        <fullName evidence="2">Uncharacterized protein</fullName>
    </submittedName>
</protein>
<gene>
    <name evidence="2" type="ORF">HMPREF1092_03130</name>
</gene>
<feature type="transmembrane region" description="Helical" evidence="1">
    <location>
        <begin position="84"/>
        <end position="106"/>
    </location>
</feature>
<feature type="transmembrane region" description="Helical" evidence="1">
    <location>
        <begin position="14"/>
        <end position="44"/>
    </location>
</feature>
<dbReference type="Proteomes" id="UP000013097">
    <property type="component" value="Unassembled WGS sequence"/>
</dbReference>
<feature type="transmembrane region" description="Helical" evidence="1">
    <location>
        <begin position="56"/>
        <end position="78"/>
    </location>
</feature>
<dbReference type="HOGENOM" id="CLU_1515347_0_0_9"/>
<dbReference type="PATRIC" id="fig|999411.4.peg.3043"/>